<dbReference type="Proteomes" id="UP000272010">
    <property type="component" value="Chromosome"/>
</dbReference>
<name>A0A386UJQ5_9RHOB</name>
<accession>A0A386UJQ5</accession>
<proteinExistence type="predicted"/>
<gene>
    <name evidence="1" type="ORF">PY32053_01283</name>
</gene>
<evidence type="ECO:0000313" key="2">
    <source>
        <dbReference type="Proteomes" id="UP000272010"/>
    </source>
</evidence>
<reference evidence="2" key="1">
    <citation type="submission" date="2018-07" db="EMBL/GenBank/DDBJ databases">
        <title>Genome Structure of the Opportunistic Pathogen Paracoccus yeei (Alphaproteobacteria) and Identification of Putative Virulence Factors.</title>
        <authorList>
            <person name="Lasek R."/>
            <person name="Szuplewska M."/>
            <person name="Mitura M."/>
            <person name="Decewicz P."/>
            <person name="Chmielowska C."/>
            <person name="Pawlot A."/>
            <person name="Sentkowska D."/>
            <person name="Czarnecki J."/>
            <person name="Bartosik D."/>
        </authorList>
    </citation>
    <scope>NUCLEOTIDE SEQUENCE [LARGE SCALE GENOMIC DNA]</scope>
    <source>
        <strain evidence="2">CCUG 32053</strain>
    </source>
</reference>
<dbReference type="AlphaFoldDB" id="A0A386UJQ5"/>
<sequence>MANWSVIGTGIGDVEGKNFGVNLDTDTKKWTAGGGSVEAFFATKSGTFKVVGIPENGTQFVNPAGKEVAFFTALNGSSAVGSTGKGRSSERGVTFNWKLDSK</sequence>
<dbReference type="RefSeq" id="WP_147405546.1">
    <property type="nucleotide sequence ID" value="NZ_CP031078.1"/>
</dbReference>
<evidence type="ECO:0000313" key="1">
    <source>
        <dbReference type="EMBL" id="AYF00924.1"/>
    </source>
</evidence>
<dbReference type="EMBL" id="CP031078">
    <property type="protein sequence ID" value="AYF00924.1"/>
    <property type="molecule type" value="Genomic_DNA"/>
</dbReference>
<protein>
    <submittedName>
        <fullName evidence="1">Uncharacterized protein</fullName>
    </submittedName>
</protein>
<organism evidence="1 2">
    <name type="scientific">Paracoccus yeei</name>
    <dbReference type="NCBI Taxonomy" id="147645"/>
    <lineage>
        <taxon>Bacteria</taxon>
        <taxon>Pseudomonadati</taxon>
        <taxon>Pseudomonadota</taxon>
        <taxon>Alphaproteobacteria</taxon>
        <taxon>Rhodobacterales</taxon>
        <taxon>Paracoccaceae</taxon>
        <taxon>Paracoccus</taxon>
    </lineage>
</organism>